<name>L8FYD4_PSED2</name>
<dbReference type="InParanoid" id="L8FYD4"/>
<accession>L8FYD4</accession>
<dbReference type="HOGENOM" id="CLU_2334542_0_0_1"/>
<sequence>MATEDELIELTLPDYWNQRYVFEKEINQGEDPADLYNLGYTNQTSVDFSPVVIEAMEAKYSELNTQWRVMDIRQLELPDRSINVAIDKIRMDAMIHSS</sequence>
<comment type="similarity">
    <text evidence="1">Belongs to the methyltransferase superfamily.</text>
</comment>
<dbReference type="GO" id="GO:0032259">
    <property type="term" value="P:methylation"/>
    <property type="evidence" value="ECO:0007669"/>
    <property type="project" value="UniProtKB-KW"/>
</dbReference>
<dbReference type="SUPFAM" id="SSF53335">
    <property type="entry name" value="S-adenosyl-L-methionine-dependent methyltransferases"/>
    <property type="match status" value="1"/>
</dbReference>
<dbReference type="EMBL" id="GL573420">
    <property type="protein sequence ID" value="ELR06020.1"/>
    <property type="molecule type" value="Genomic_DNA"/>
</dbReference>
<dbReference type="InterPro" id="IPR029063">
    <property type="entry name" value="SAM-dependent_MTases_sf"/>
</dbReference>
<dbReference type="PANTHER" id="PTHR12176:SF80">
    <property type="entry name" value="EEF1A LYSINE METHYLTRANSFERASE 4"/>
    <property type="match status" value="1"/>
</dbReference>
<evidence type="ECO:0000313" key="4">
    <source>
        <dbReference type="EMBL" id="ELR06020.1"/>
    </source>
</evidence>
<dbReference type="PANTHER" id="PTHR12176">
    <property type="entry name" value="SAM-DEPENDENT METHYLTRANSFERASE SUPERFAMILY PROTEIN"/>
    <property type="match status" value="1"/>
</dbReference>
<organism evidence="4 5">
    <name type="scientific">Pseudogymnoascus destructans (strain ATCC MYA-4855 / 20631-21)</name>
    <name type="common">Bat white-nose syndrome fungus</name>
    <name type="synonym">Geomyces destructans</name>
    <dbReference type="NCBI Taxonomy" id="658429"/>
    <lineage>
        <taxon>Eukaryota</taxon>
        <taxon>Fungi</taxon>
        <taxon>Dikarya</taxon>
        <taxon>Ascomycota</taxon>
        <taxon>Pezizomycotina</taxon>
        <taxon>Leotiomycetes</taxon>
        <taxon>Thelebolales</taxon>
        <taxon>Thelebolaceae</taxon>
        <taxon>Pseudogymnoascus</taxon>
    </lineage>
</organism>
<evidence type="ECO:0000256" key="2">
    <source>
        <dbReference type="ARBA" id="ARBA00022603"/>
    </source>
</evidence>
<evidence type="ECO:0000313" key="5">
    <source>
        <dbReference type="Proteomes" id="UP000011064"/>
    </source>
</evidence>
<keyword evidence="3" id="KW-0808">Transferase</keyword>
<proteinExistence type="inferred from homology"/>
<dbReference type="AlphaFoldDB" id="L8FYD4"/>
<dbReference type="VEuPathDB" id="FungiDB:GMDG_07731"/>
<evidence type="ECO:0000256" key="1">
    <source>
        <dbReference type="ARBA" id="ARBA00008361"/>
    </source>
</evidence>
<protein>
    <submittedName>
        <fullName evidence="4">Uncharacterized protein</fullName>
    </submittedName>
</protein>
<keyword evidence="5" id="KW-1185">Reference proteome</keyword>
<gene>
    <name evidence="4" type="ORF">GMDG_07731</name>
</gene>
<keyword evidence="2" id="KW-0489">Methyltransferase</keyword>
<reference evidence="5" key="1">
    <citation type="submission" date="2010-09" db="EMBL/GenBank/DDBJ databases">
        <title>The genome sequence of Geomyces destructans 20631-21.</title>
        <authorList>
            <consortium name="The Broad Institute Genome Sequencing Platform"/>
            <person name="Cuomo C.A."/>
            <person name="Blehert D.S."/>
            <person name="Lorch J.M."/>
            <person name="Young S.K."/>
            <person name="Zeng Q."/>
            <person name="Gargeya S."/>
            <person name="Fitzgerald M."/>
            <person name="Haas B."/>
            <person name="Abouelleil A."/>
            <person name="Alvarado L."/>
            <person name="Arachchi H.M."/>
            <person name="Berlin A."/>
            <person name="Brown A."/>
            <person name="Chapman S.B."/>
            <person name="Chen Z."/>
            <person name="Dunbar C."/>
            <person name="Freedman E."/>
            <person name="Gearin G."/>
            <person name="Gellesch M."/>
            <person name="Goldberg J."/>
            <person name="Griggs A."/>
            <person name="Gujja S."/>
            <person name="Heiman D."/>
            <person name="Howarth C."/>
            <person name="Larson L."/>
            <person name="Lui A."/>
            <person name="MacDonald P.J.P."/>
            <person name="Montmayeur A."/>
            <person name="Murphy C."/>
            <person name="Neiman D."/>
            <person name="Pearson M."/>
            <person name="Priest M."/>
            <person name="Roberts A."/>
            <person name="Saif S."/>
            <person name="Shea T."/>
            <person name="Shenoy N."/>
            <person name="Sisk P."/>
            <person name="Stolte C."/>
            <person name="Sykes S."/>
            <person name="Wortman J."/>
            <person name="Nusbaum C."/>
            <person name="Birren B."/>
        </authorList>
    </citation>
    <scope>NUCLEOTIDE SEQUENCE [LARGE SCALE GENOMIC DNA]</scope>
    <source>
        <strain evidence="5">ATCC MYA-4855 / 20631-21</strain>
    </source>
</reference>
<evidence type="ECO:0000256" key="3">
    <source>
        <dbReference type="ARBA" id="ARBA00022679"/>
    </source>
</evidence>
<dbReference type="InterPro" id="IPR051419">
    <property type="entry name" value="Lys/N-term_MeTrsfase_sf"/>
</dbReference>
<dbReference type="OrthoDB" id="411785at2759"/>
<dbReference type="GO" id="GO:0008168">
    <property type="term" value="F:methyltransferase activity"/>
    <property type="evidence" value="ECO:0007669"/>
    <property type="project" value="UniProtKB-KW"/>
</dbReference>
<dbReference type="Gene3D" id="3.40.50.150">
    <property type="entry name" value="Vaccinia Virus protein VP39"/>
    <property type="match status" value="1"/>
</dbReference>
<dbReference type="Proteomes" id="UP000011064">
    <property type="component" value="Unassembled WGS sequence"/>
</dbReference>